<dbReference type="InterPro" id="IPR000306">
    <property type="entry name" value="Znf_FYVE"/>
</dbReference>
<feature type="compositionally biased region" description="Low complexity" evidence="5">
    <location>
        <begin position="414"/>
        <end position="424"/>
    </location>
</feature>
<evidence type="ECO:0000313" key="12">
    <source>
        <dbReference type="Proteomes" id="UP000285712"/>
    </source>
</evidence>
<organism evidence="7 10">
    <name type="scientific">Aphanomyces astaci</name>
    <name type="common">Crayfish plague agent</name>
    <dbReference type="NCBI Taxonomy" id="112090"/>
    <lineage>
        <taxon>Eukaryota</taxon>
        <taxon>Sar</taxon>
        <taxon>Stramenopiles</taxon>
        <taxon>Oomycota</taxon>
        <taxon>Saprolegniomycetes</taxon>
        <taxon>Saprolegniales</taxon>
        <taxon>Verrucalvaceae</taxon>
        <taxon>Aphanomyces</taxon>
    </lineage>
</organism>
<evidence type="ECO:0000313" key="7">
    <source>
        <dbReference type="EMBL" id="RHY02447.1"/>
    </source>
</evidence>
<dbReference type="SMART" id="SM00064">
    <property type="entry name" value="FYVE"/>
    <property type="match status" value="1"/>
</dbReference>
<dbReference type="EMBL" id="QUSZ01007492">
    <property type="protein sequence ID" value="RHY02447.1"/>
    <property type="molecule type" value="Genomic_DNA"/>
</dbReference>
<evidence type="ECO:0000313" key="8">
    <source>
        <dbReference type="EMBL" id="RHZ00717.1"/>
    </source>
</evidence>
<dbReference type="EMBL" id="QUTH01003783">
    <property type="protein sequence ID" value="RHZ17350.1"/>
    <property type="molecule type" value="Genomic_DNA"/>
</dbReference>
<evidence type="ECO:0000256" key="5">
    <source>
        <dbReference type="SAM" id="MobiDB-lite"/>
    </source>
</evidence>
<evidence type="ECO:0000256" key="2">
    <source>
        <dbReference type="ARBA" id="ARBA00022771"/>
    </source>
</evidence>
<keyword evidence="1" id="KW-0479">Metal-binding</keyword>
<feature type="domain" description="FYVE-type" evidence="6">
    <location>
        <begin position="266"/>
        <end position="316"/>
    </location>
</feature>
<keyword evidence="3" id="KW-0862">Zinc</keyword>
<dbReference type="InterPro" id="IPR017455">
    <property type="entry name" value="Znf_FYVE-rel"/>
</dbReference>
<dbReference type="InterPro" id="IPR052727">
    <property type="entry name" value="Rab4/Rab5_effector"/>
</dbReference>
<name>A0A397A9X3_APHAT</name>
<evidence type="ECO:0000313" key="11">
    <source>
        <dbReference type="Proteomes" id="UP000285430"/>
    </source>
</evidence>
<dbReference type="InterPro" id="IPR013083">
    <property type="entry name" value="Znf_RING/FYVE/PHD"/>
</dbReference>
<evidence type="ECO:0000259" key="6">
    <source>
        <dbReference type="PROSITE" id="PS50178"/>
    </source>
</evidence>
<dbReference type="Gene3D" id="3.30.40.10">
    <property type="entry name" value="Zinc/RING finger domain, C3HC4 (zinc finger)"/>
    <property type="match status" value="1"/>
</dbReference>
<evidence type="ECO:0000256" key="4">
    <source>
        <dbReference type="PROSITE-ProRule" id="PRU00091"/>
    </source>
</evidence>
<dbReference type="PROSITE" id="PS50178">
    <property type="entry name" value="ZF_FYVE"/>
    <property type="match status" value="1"/>
</dbReference>
<sequence>MKPSLPPILLPEARKEELLAEIDPMIQPLLHSMIPSGDKWEMNFVRNGVTCYDSLRADPYYRLCLSTSVVRSSLDAAMSALATDTTSSLLRAENEALGDRVSNASVICPLRPRTRKTQQHYIGVKWLSYSINNYQQFDMVFCDAVGVGVTPSTGRRFGYRIVRSISIPECPLLVPLPRGHVVFNVIKFTETAEANVLDMQVAINLLCDDVASLSGIFDPYPQTTRLRLYIEGYFRKGFAPPPRKSTLLIPPLSLIGGRNSNVHDQPKKSSHCNLCRKKFHWFRRRYGCSECGNVVCSSCTEQFKVGAIRRKVCLVCRCTTTVHASGNHHSSVAHSPSSMPHYAPVTYPSMYDSEPSPIYDIRTSLWSPRSPRHSTFDRPSLSDRSSFQCVDHPAMRKLFSSSRGAGDAKHDTRSIGSKSTSTTSSSSIKTVLLPCAIPDDADPFNRSSFQSTPVQSLQQWNPVDLTARNSMSGQRDSFTCKLRKSLSAGFS</sequence>
<dbReference type="GO" id="GO:0008270">
    <property type="term" value="F:zinc ion binding"/>
    <property type="evidence" value="ECO:0007669"/>
    <property type="project" value="UniProtKB-KW"/>
</dbReference>
<comment type="caution">
    <text evidence="7">The sequence shown here is derived from an EMBL/GenBank/DDBJ whole genome shotgun (WGS) entry which is preliminary data.</text>
</comment>
<reference evidence="10 11" key="1">
    <citation type="submission" date="2018-08" db="EMBL/GenBank/DDBJ databases">
        <title>Aphanomyces genome sequencing and annotation.</title>
        <authorList>
            <person name="Minardi D."/>
            <person name="Oidtmann B."/>
            <person name="Van Der Giezen M."/>
            <person name="Studholme D.J."/>
        </authorList>
    </citation>
    <scope>NUCLEOTIDE SEQUENCE [LARGE SCALE GENOMIC DNA]</scope>
    <source>
        <strain evidence="9 11">Da</strain>
        <strain evidence="7 10">Kv</strain>
        <strain evidence="8 12">Sv</strain>
    </source>
</reference>
<dbReference type="CDD" id="cd00065">
    <property type="entry name" value="FYVE_like_SF"/>
    <property type="match status" value="1"/>
</dbReference>
<protein>
    <recommendedName>
        <fullName evidence="6">FYVE-type domain-containing protein</fullName>
    </recommendedName>
</protein>
<dbReference type="SUPFAM" id="SSF57903">
    <property type="entry name" value="FYVE/PHD zinc finger"/>
    <property type="match status" value="1"/>
</dbReference>
<evidence type="ECO:0000313" key="10">
    <source>
        <dbReference type="Proteomes" id="UP000265427"/>
    </source>
</evidence>
<dbReference type="AlphaFoldDB" id="A0A397A9X3"/>
<dbReference type="Proteomes" id="UP000285430">
    <property type="component" value="Unassembled WGS sequence"/>
</dbReference>
<dbReference type="EMBL" id="QUTG01000989">
    <property type="protein sequence ID" value="RHZ00717.1"/>
    <property type="molecule type" value="Genomic_DNA"/>
</dbReference>
<evidence type="ECO:0000256" key="1">
    <source>
        <dbReference type="ARBA" id="ARBA00022723"/>
    </source>
</evidence>
<dbReference type="Proteomes" id="UP000285712">
    <property type="component" value="Unassembled WGS sequence"/>
</dbReference>
<dbReference type="Proteomes" id="UP000265427">
    <property type="component" value="Unassembled WGS sequence"/>
</dbReference>
<gene>
    <name evidence="8" type="ORF">DYB35_012212</name>
    <name evidence="7" type="ORF">DYB36_006034</name>
    <name evidence="9" type="ORF">DYB37_004887</name>
</gene>
<keyword evidence="2 4" id="KW-0863">Zinc-finger</keyword>
<dbReference type="PANTHER" id="PTHR13510:SF44">
    <property type="entry name" value="RABENOSYN-5"/>
    <property type="match status" value="1"/>
</dbReference>
<dbReference type="PANTHER" id="PTHR13510">
    <property type="entry name" value="FYVE-FINGER-CONTAINING RAB5 EFFECTOR PROTEIN RABENOSYN-5-RELATED"/>
    <property type="match status" value="1"/>
</dbReference>
<proteinExistence type="predicted"/>
<evidence type="ECO:0000256" key="3">
    <source>
        <dbReference type="ARBA" id="ARBA00022833"/>
    </source>
</evidence>
<dbReference type="InterPro" id="IPR011011">
    <property type="entry name" value="Znf_FYVE_PHD"/>
</dbReference>
<evidence type="ECO:0000313" key="9">
    <source>
        <dbReference type="EMBL" id="RHZ17350.1"/>
    </source>
</evidence>
<feature type="region of interest" description="Disordered" evidence="5">
    <location>
        <begin position="400"/>
        <end position="424"/>
    </location>
</feature>
<accession>A0A397A9X3</accession>